<dbReference type="PANTHER" id="PTHR11070">
    <property type="entry name" value="UVRD / RECB / PCRA DNA HELICASE FAMILY MEMBER"/>
    <property type="match status" value="1"/>
</dbReference>
<keyword evidence="1 5" id="KW-0547">Nucleotide-binding</keyword>
<dbReference type="GO" id="GO:0016787">
    <property type="term" value="F:hydrolase activity"/>
    <property type="evidence" value="ECO:0007669"/>
    <property type="project" value="UniProtKB-UniRule"/>
</dbReference>
<proteinExistence type="predicted"/>
<dbReference type="InterPro" id="IPR027417">
    <property type="entry name" value="P-loop_NTPase"/>
</dbReference>
<name>A0A1L7NN95_PSEPU</name>
<dbReference type="GO" id="GO:0005829">
    <property type="term" value="C:cytosol"/>
    <property type="evidence" value="ECO:0007669"/>
    <property type="project" value="TreeGrafter"/>
</dbReference>
<dbReference type="PROSITE" id="PS51198">
    <property type="entry name" value="UVRD_HELICASE_ATP_BIND"/>
    <property type="match status" value="1"/>
</dbReference>
<dbReference type="GO" id="GO:0000725">
    <property type="term" value="P:recombinational repair"/>
    <property type="evidence" value="ECO:0007669"/>
    <property type="project" value="TreeGrafter"/>
</dbReference>
<sequence>MIPETSLNRGSLVNDHPAPVSGLDAKNNALNSLLASLLTMLKGTHPDSLRKGFRLGYVKGKEAAQTKPEAPPVPRKQMVIRLEDARGDVEPRVQFDSLLLDDGRLKISPNVVDQFKADALVRLGEDHQPTDEQWKAILSPTTSAVTIGIAGTGKTFVMMLRAIFLHVYLRIPLSEMTILSVTKDCRMDVMAELTHLFGRWGVSLSQEQAWQLVKTPRGALLNLIRSVPPLRDVVPFELLGTIDSGDEDGRAFDPRLTPEQSDMVEKAYQHAYSRSSSFARTVQAVFADAVALPRAAPDNPQLIKYSELGSAQISADEVLTKAVTSAWHSSGHWPILEIDAQLTSLSVMGHAVHVNGYFPPLDAHVVLGFPKGVGRDYCRPGSNTPLYEECLAKRAYLQRFGSQRVIWCDSPEQLSSIVSAAMVLHDTAPRFTARVKGLERPMGIAECLYQTGALIETLGLNPAKAIADLKFMPNDPDAGFFDAAAKFWPMFETFLLEASPKVMTFNRLFLTFGEQGHVNLKAVPTECLASLRNILTDELQDITIHTGEFIKAVMAENRHRIDVEGVADAVMSVFACGDDFQTAHGTQGATPRYLTDFRKHFPSKGYVLNLLGVNFRSQQGIIYSAHSLILGIPAVSTLAPASAANEEVSPVEVYDLSPATFMRLFDMHYAAGESILILAANPDDYRQLESVVNVAVDRDKADNPDDRQVRVRAAQRSKGLEAGVVIILGDFVAASSTWAKNQVFRAAKTVETDDQSPFDVIQQNELYRLAHISITRARKTCYWLLPKEGPDAVHRLKASTRISGVAGSFIDRR</sequence>
<evidence type="ECO:0000256" key="5">
    <source>
        <dbReference type="PROSITE-ProRule" id="PRU00560"/>
    </source>
</evidence>
<evidence type="ECO:0000313" key="8">
    <source>
        <dbReference type="Proteomes" id="UP000218731"/>
    </source>
</evidence>
<dbReference type="InterPro" id="IPR014016">
    <property type="entry name" value="UvrD-like_ATP-bd"/>
</dbReference>
<keyword evidence="4 5" id="KW-0067">ATP-binding</keyword>
<organism evidence="7 8">
    <name type="scientific">Pseudomonas putida</name>
    <name type="common">Arthrobacter siderocapsulatus</name>
    <dbReference type="NCBI Taxonomy" id="303"/>
    <lineage>
        <taxon>Bacteria</taxon>
        <taxon>Pseudomonadati</taxon>
        <taxon>Pseudomonadota</taxon>
        <taxon>Gammaproteobacteria</taxon>
        <taxon>Pseudomonadales</taxon>
        <taxon>Pseudomonadaceae</taxon>
        <taxon>Pseudomonas</taxon>
    </lineage>
</organism>
<dbReference type="InterPro" id="IPR000212">
    <property type="entry name" value="DNA_helicase_UvrD/REP"/>
</dbReference>
<protein>
    <submittedName>
        <fullName evidence="7">UvrD/REP helicase</fullName>
    </submittedName>
</protein>
<dbReference type="GO" id="GO:0003677">
    <property type="term" value="F:DNA binding"/>
    <property type="evidence" value="ECO:0007669"/>
    <property type="project" value="InterPro"/>
</dbReference>
<keyword evidence="2 5" id="KW-0378">Hydrolase</keyword>
<evidence type="ECO:0000256" key="2">
    <source>
        <dbReference type="ARBA" id="ARBA00022801"/>
    </source>
</evidence>
<dbReference type="SUPFAM" id="SSF52540">
    <property type="entry name" value="P-loop containing nucleoside triphosphate hydrolases"/>
    <property type="match status" value="1"/>
</dbReference>
<accession>A0A1L7NN95</accession>
<keyword evidence="3 5" id="KW-0347">Helicase</keyword>
<evidence type="ECO:0000256" key="1">
    <source>
        <dbReference type="ARBA" id="ARBA00022741"/>
    </source>
</evidence>
<evidence type="ECO:0000259" key="6">
    <source>
        <dbReference type="PROSITE" id="PS51198"/>
    </source>
</evidence>
<feature type="binding site" evidence="5">
    <location>
        <begin position="148"/>
        <end position="155"/>
    </location>
    <ligand>
        <name>ATP</name>
        <dbReference type="ChEBI" id="CHEBI:30616"/>
    </ligand>
</feature>
<evidence type="ECO:0000256" key="4">
    <source>
        <dbReference type="ARBA" id="ARBA00022840"/>
    </source>
</evidence>
<dbReference type="PANTHER" id="PTHR11070:SF63">
    <property type="entry name" value="DNA HELICASE IV"/>
    <property type="match status" value="1"/>
</dbReference>
<dbReference type="GO" id="GO:0005524">
    <property type="term" value="F:ATP binding"/>
    <property type="evidence" value="ECO:0007669"/>
    <property type="project" value="UniProtKB-UniRule"/>
</dbReference>
<dbReference type="GO" id="GO:0043138">
    <property type="term" value="F:3'-5' DNA helicase activity"/>
    <property type="evidence" value="ECO:0007669"/>
    <property type="project" value="TreeGrafter"/>
</dbReference>
<evidence type="ECO:0000313" key="7">
    <source>
        <dbReference type="EMBL" id="BAW26948.1"/>
    </source>
</evidence>
<evidence type="ECO:0000256" key="3">
    <source>
        <dbReference type="ARBA" id="ARBA00022806"/>
    </source>
</evidence>
<geneLocation type="plasmid" evidence="8">
    <name>pkf715a dna</name>
</geneLocation>
<reference evidence="7 8" key="1">
    <citation type="submission" date="2015-11" db="EMBL/GenBank/DDBJ databases">
        <title>Complete genome sequencing of a biphenyl-degrading bacterium, Pseudomonas putida KF715 (=NBRC110667).</title>
        <authorList>
            <person name="Suenaga H."/>
            <person name="Fujihara N."/>
            <person name="Watanabe T."/>
            <person name="Hirose J."/>
            <person name="Kimura N."/>
            <person name="Yamazoe A."/>
            <person name="Hosoyama A."/>
            <person name="Shimodaira J."/>
            <person name="Furukawa K."/>
        </authorList>
    </citation>
    <scope>NUCLEOTIDE SEQUENCE [LARGE SCALE GENOMIC DNA]</scope>
    <source>
        <strain evidence="7 8">KF715</strain>
        <plasmid evidence="8">Plasmid pkf715a dna</plasmid>
    </source>
</reference>
<gene>
    <name evidence="7" type="ORF">KF715C_pA4430</name>
</gene>
<dbReference type="Gene3D" id="3.40.50.300">
    <property type="entry name" value="P-loop containing nucleotide triphosphate hydrolases"/>
    <property type="match status" value="3"/>
</dbReference>
<dbReference type="Proteomes" id="UP000218731">
    <property type="component" value="Plasmid pKF715A"/>
</dbReference>
<dbReference type="AlphaFoldDB" id="A0A1L7NN95"/>
<dbReference type="EMBL" id="AP015030">
    <property type="protein sequence ID" value="BAW26948.1"/>
    <property type="molecule type" value="Genomic_DNA"/>
</dbReference>
<keyword evidence="7" id="KW-0614">Plasmid</keyword>
<feature type="domain" description="UvrD-like helicase ATP-binding" evidence="6">
    <location>
        <begin position="127"/>
        <end position="618"/>
    </location>
</feature>